<dbReference type="GO" id="GO:0017148">
    <property type="term" value="P:negative regulation of translation"/>
    <property type="evidence" value="ECO:0007669"/>
    <property type="project" value="UniProtKB-UniRule"/>
</dbReference>
<dbReference type="HAMAP" id="MF_01477">
    <property type="entry name" value="Iojap_RsfS"/>
    <property type="match status" value="1"/>
</dbReference>
<sequence length="115" mass="13250">MDERISIIVKAGDDKKAFDIKALDISGLSTISDYFIILSGNSQRQALSIADEIEDKMHEHGHQLLNKEGHQSGNWILLDYGDILVHVFYKDDREFYDLERLWKDAKSIDVENILN</sequence>
<dbReference type="KEGG" id="cad:Curi_c19750"/>
<proteinExistence type="inferred from homology"/>
<dbReference type="eggNOG" id="COG0799">
    <property type="taxonomic scope" value="Bacteria"/>
</dbReference>
<dbReference type="NCBIfam" id="TIGR00090">
    <property type="entry name" value="rsfS_iojap_ybeB"/>
    <property type="match status" value="1"/>
</dbReference>
<evidence type="ECO:0000313" key="3">
    <source>
        <dbReference type="EMBL" id="AFS78979.1"/>
    </source>
</evidence>
<evidence type="ECO:0000313" key="4">
    <source>
        <dbReference type="Proteomes" id="UP000006094"/>
    </source>
</evidence>
<dbReference type="GO" id="GO:0090071">
    <property type="term" value="P:negative regulation of ribosome biogenesis"/>
    <property type="evidence" value="ECO:0007669"/>
    <property type="project" value="UniProtKB-UniRule"/>
</dbReference>
<comment type="subcellular location">
    <subcellularLocation>
        <location evidence="2">Cytoplasm</location>
    </subcellularLocation>
</comment>
<comment type="function">
    <text evidence="2">Functions as a ribosomal silencing factor. Interacts with ribosomal protein uL14 (rplN), blocking formation of intersubunit bridge B8. Prevents association of the 30S and 50S ribosomal subunits and the formation of functional ribosomes, thus repressing translation.</text>
</comment>
<dbReference type="GO" id="GO:0042256">
    <property type="term" value="P:cytosolic ribosome assembly"/>
    <property type="evidence" value="ECO:0007669"/>
    <property type="project" value="UniProtKB-UniRule"/>
</dbReference>
<evidence type="ECO:0000256" key="1">
    <source>
        <dbReference type="ARBA" id="ARBA00010574"/>
    </source>
</evidence>
<dbReference type="GO" id="GO:0043023">
    <property type="term" value="F:ribosomal large subunit binding"/>
    <property type="evidence" value="ECO:0007669"/>
    <property type="project" value="TreeGrafter"/>
</dbReference>
<dbReference type="EMBL" id="CP003326">
    <property type="protein sequence ID" value="AFS78979.1"/>
    <property type="molecule type" value="Genomic_DNA"/>
</dbReference>
<comment type="similarity">
    <text evidence="1 2">Belongs to the Iojap/RsfS family.</text>
</comment>
<dbReference type="InterPro" id="IPR043519">
    <property type="entry name" value="NT_sf"/>
</dbReference>
<dbReference type="PATRIC" id="fig|1128398.3.peg.2036"/>
<dbReference type="GO" id="GO:0005737">
    <property type="term" value="C:cytoplasm"/>
    <property type="evidence" value="ECO:0007669"/>
    <property type="project" value="UniProtKB-SubCell"/>
</dbReference>
<name>K0B0C3_GOTA9</name>
<dbReference type="InterPro" id="IPR004394">
    <property type="entry name" value="Iojap/RsfS/C7orf30"/>
</dbReference>
<gene>
    <name evidence="2" type="primary">rsfS</name>
    <name evidence="3" type="ordered locus">Curi_c19750</name>
</gene>
<dbReference type="Proteomes" id="UP000006094">
    <property type="component" value="Chromosome"/>
</dbReference>
<dbReference type="STRING" id="1128398.Curi_c19750"/>
<reference evidence="3 4" key="1">
    <citation type="journal article" date="2012" name="PLoS ONE">
        <title>The purine-utilizing bacterium Clostridium acidurici 9a: a genome-guided metabolic reconsideration.</title>
        <authorList>
            <person name="Hartwich K."/>
            <person name="Poehlein A."/>
            <person name="Daniel R."/>
        </authorList>
    </citation>
    <scope>NUCLEOTIDE SEQUENCE [LARGE SCALE GENOMIC DNA]</scope>
    <source>
        <strain evidence="4">ATCC 7906 / DSM 604 / BCRC 14475 / CIP 104303 / KCTC 5404 / NCIMB 10678 / 9a</strain>
    </source>
</reference>
<dbReference type="SUPFAM" id="SSF81301">
    <property type="entry name" value="Nucleotidyltransferase"/>
    <property type="match status" value="1"/>
</dbReference>
<dbReference type="Gene3D" id="3.30.460.10">
    <property type="entry name" value="Beta Polymerase, domain 2"/>
    <property type="match status" value="1"/>
</dbReference>
<keyword evidence="2" id="KW-0963">Cytoplasm</keyword>
<keyword evidence="2" id="KW-0810">Translation regulation</keyword>
<dbReference type="PANTHER" id="PTHR21043">
    <property type="entry name" value="IOJAP SUPERFAMILY ORTHOLOG"/>
    <property type="match status" value="1"/>
</dbReference>
<protein>
    <recommendedName>
        <fullName evidence="2">Ribosomal silencing factor RsfS</fullName>
    </recommendedName>
</protein>
<keyword evidence="2" id="KW-0678">Repressor</keyword>
<accession>K0B0C3</accession>
<dbReference type="HOGENOM" id="CLU_092688_2_2_9"/>
<dbReference type="PANTHER" id="PTHR21043:SF0">
    <property type="entry name" value="MITOCHONDRIAL ASSEMBLY OF RIBOSOMAL LARGE SUBUNIT PROTEIN 1"/>
    <property type="match status" value="1"/>
</dbReference>
<dbReference type="Pfam" id="PF02410">
    <property type="entry name" value="RsfS"/>
    <property type="match status" value="1"/>
</dbReference>
<dbReference type="AlphaFoldDB" id="K0B0C3"/>
<dbReference type="RefSeq" id="WP_014968115.1">
    <property type="nucleotide sequence ID" value="NC_018664.1"/>
</dbReference>
<comment type="subunit">
    <text evidence="2">Interacts with ribosomal protein uL14 (rplN).</text>
</comment>
<organism evidence="3 4">
    <name type="scientific">Gottschalkia acidurici (strain ATCC 7906 / DSM 604 / BCRC 14475 / CIP 104303 / KCTC 5404 / NCIMB 10678 / 9a)</name>
    <name type="common">Clostridium acidurici</name>
    <dbReference type="NCBI Taxonomy" id="1128398"/>
    <lineage>
        <taxon>Bacteria</taxon>
        <taxon>Bacillati</taxon>
        <taxon>Bacillota</taxon>
        <taxon>Tissierellia</taxon>
        <taxon>Tissierellales</taxon>
        <taxon>Gottschalkiaceae</taxon>
        <taxon>Gottschalkia</taxon>
    </lineage>
</organism>
<keyword evidence="4" id="KW-1185">Reference proteome</keyword>
<evidence type="ECO:0000256" key="2">
    <source>
        <dbReference type="HAMAP-Rule" id="MF_01477"/>
    </source>
</evidence>